<evidence type="ECO:0000313" key="4">
    <source>
        <dbReference type="Proteomes" id="UP000002487"/>
    </source>
</evidence>
<evidence type="ECO:0000313" key="3">
    <source>
        <dbReference type="EMBL" id="AAM05450.1"/>
    </source>
</evidence>
<name>Q8TP70_METAC</name>
<feature type="transmembrane region" description="Helical" evidence="2">
    <location>
        <begin position="62"/>
        <end position="83"/>
    </location>
</feature>
<dbReference type="HOGENOM" id="CLU_2504917_0_0_2"/>
<keyword evidence="4" id="KW-1185">Reference proteome</keyword>
<dbReference type="EMBL" id="AE010299">
    <property type="protein sequence ID" value="AAM05450.1"/>
    <property type="molecule type" value="Genomic_DNA"/>
</dbReference>
<dbReference type="KEGG" id="mac:MA_2048"/>
<accession>Q8TP70</accession>
<evidence type="ECO:0000256" key="1">
    <source>
        <dbReference type="SAM" id="MobiDB-lite"/>
    </source>
</evidence>
<dbReference type="Proteomes" id="UP000002487">
    <property type="component" value="Chromosome"/>
</dbReference>
<keyword evidence="2" id="KW-0472">Membrane</keyword>
<organism evidence="3 4">
    <name type="scientific">Methanosarcina acetivorans (strain ATCC 35395 / DSM 2834 / JCM 12185 / C2A)</name>
    <dbReference type="NCBI Taxonomy" id="188937"/>
    <lineage>
        <taxon>Archaea</taxon>
        <taxon>Methanobacteriati</taxon>
        <taxon>Methanobacteriota</taxon>
        <taxon>Stenosarchaea group</taxon>
        <taxon>Methanomicrobia</taxon>
        <taxon>Methanosarcinales</taxon>
        <taxon>Methanosarcinaceae</taxon>
        <taxon>Methanosarcina</taxon>
    </lineage>
</organism>
<sequence length="85" mass="9439">MPCHNHSCSHYRRESGKNPCKGLRRHKLEHNITGSNCQTPEDETQTQVANIDFHERPRDSSLVLISIGLVPVSGLILISIGLVPV</sequence>
<feature type="region of interest" description="Disordered" evidence="1">
    <location>
        <begin position="1"/>
        <end position="23"/>
    </location>
</feature>
<proteinExistence type="predicted"/>
<dbReference type="AlphaFoldDB" id="Q8TP70"/>
<protein>
    <submittedName>
        <fullName evidence="3">Uncharacterized protein</fullName>
    </submittedName>
</protein>
<keyword evidence="2" id="KW-0812">Transmembrane</keyword>
<gene>
    <name evidence="3" type="ordered locus">MA_2048</name>
</gene>
<keyword evidence="2" id="KW-1133">Transmembrane helix</keyword>
<dbReference type="InParanoid" id="Q8TP70"/>
<evidence type="ECO:0000256" key="2">
    <source>
        <dbReference type="SAM" id="Phobius"/>
    </source>
</evidence>
<dbReference type="EnsemblBacteria" id="AAM05450">
    <property type="protein sequence ID" value="AAM05450"/>
    <property type="gene ID" value="MA_2048"/>
</dbReference>
<reference evidence="3 4" key="1">
    <citation type="journal article" date="2002" name="Genome Res.">
        <title>The genome of Methanosarcina acetivorans reveals extensive metabolic and physiological diversity.</title>
        <authorList>
            <person name="Galagan J.E."/>
            <person name="Nusbaum C."/>
            <person name="Roy A."/>
            <person name="Endrizzi M.G."/>
            <person name="Macdonald P."/>
            <person name="FitzHugh W."/>
            <person name="Calvo S."/>
            <person name="Engels R."/>
            <person name="Smirnov S."/>
            <person name="Atnoor D."/>
            <person name="Brown A."/>
            <person name="Allen N."/>
            <person name="Naylor J."/>
            <person name="Stange-Thomann N."/>
            <person name="DeArellano K."/>
            <person name="Johnson R."/>
            <person name="Linton L."/>
            <person name="McEwan P."/>
            <person name="McKernan K."/>
            <person name="Talamas J."/>
            <person name="Tirrell A."/>
            <person name="Ye W."/>
            <person name="Zimmer A."/>
            <person name="Barber R.D."/>
            <person name="Cann I."/>
            <person name="Graham D.E."/>
            <person name="Grahame D.A."/>
            <person name="Guss A."/>
            <person name="Hedderich R."/>
            <person name="Ingram-Smith C."/>
            <person name="Kuettner C.H."/>
            <person name="Krzycki J.A."/>
            <person name="Leigh J.A."/>
            <person name="Li W."/>
            <person name="Liu J."/>
            <person name="Mukhopadhyay B."/>
            <person name="Reeve J.N."/>
            <person name="Smith K."/>
            <person name="Springer T.A."/>
            <person name="Umayam L.A."/>
            <person name="White O."/>
            <person name="White R.H."/>
            <person name="de Macario E.C."/>
            <person name="Ferry J.G."/>
            <person name="Jarrell K.F."/>
            <person name="Jing H."/>
            <person name="Macario A.J.L."/>
            <person name="Paulsen I."/>
            <person name="Pritchett M."/>
            <person name="Sowers K.R."/>
            <person name="Swanson R.V."/>
            <person name="Zinder S.H."/>
            <person name="Lander E."/>
            <person name="Metcalf W.W."/>
            <person name="Birren B."/>
        </authorList>
    </citation>
    <scope>NUCLEOTIDE SEQUENCE [LARGE SCALE GENOMIC DNA]</scope>
    <source>
        <strain evidence="4">ATCC 35395 / DSM 2834 / JCM 12185 / C2A</strain>
    </source>
</reference>